<proteinExistence type="predicted"/>
<gene>
    <name evidence="2" type="ORF">NDU88_005007</name>
</gene>
<accession>A0AAV7WAU4</accession>
<evidence type="ECO:0000313" key="3">
    <source>
        <dbReference type="Proteomes" id="UP001066276"/>
    </source>
</evidence>
<dbReference type="EMBL" id="JANPWB010000002">
    <property type="protein sequence ID" value="KAJ1209633.1"/>
    <property type="molecule type" value="Genomic_DNA"/>
</dbReference>
<feature type="region of interest" description="Disordered" evidence="1">
    <location>
        <begin position="1"/>
        <end position="116"/>
    </location>
</feature>
<protein>
    <submittedName>
        <fullName evidence="2">Uncharacterized protein</fullName>
    </submittedName>
</protein>
<organism evidence="2 3">
    <name type="scientific">Pleurodeles waltl</name>
    <name type="common">Iberian ribbed newt</name>
    <dbReference type="NCBI Taxonomy" id="8319"/>
    <lineage>
        <taxon>Eukaryota</taxon>
        <taxon>Metazoa</taxon>
        <taxon>Chordata</taxon>
        <taxon>Craniata</taxon>
        <taxon>Vertebrata</taxon>
        <taxon>Euteleostomi</taxon>
        <taxon>Amphibia</taxon>
        <taxon>Batrachia</taxon>
        <taxon>Caudata</taxon>
        <taxon>Salamandroidea</taxon>
        <taxon>Salamandridae</taxon>
        <taxon>Pleurodelinae</taxon>
        <taxon>Pleurodeles</taxon>
    </lineage>
</organism>
<reference evidence="2" key="1">
    <citation type="journal article" date="2022" name="bioRxiv">
        <title>Sequencing and chromosome-scale assembly of the giantPleurodeles waltlgenome.</title>
        <authorList>
            <person name="Brown T."/>
            <person name="Elewa A."/>
            <person name="Iarovenko S."/>
            <person name="Subramanian E."/>
            <person name="Araus A.J."/>
            <person name="Petzold A."/>
            <person name="Susuki M."/>
            <person name="Suzuki K.-i.T."/>
            <person name="Hayashi T."/>
            <person name="Toyoda A."/>
            <person name="Oliveira C."/>
            <person name="Osipova E."/>
            <person name="Leigh N.D."/>
            <person name="Simon A."/>
            <person name="Yun M.H."/>
        </authorList>
    </citation>
    <scope>NUCLEOTIDE SEQUENCE</scope>
    <source>
        <strain evidence="2">20211129_DDA</strain>
        <tissue evidence="2">Liver</tissue>
    </source>
</reference>
<keyword evidence="3" id="KW-1185">Reference proteome</keyword>
<evidence type="ECO:0000256" key="1">
    <source>
        <dbReference type="SAM" id="MobiDB-lite"/>
    </source>
</evidence>
<sequence>MFCVGSDLRAGRGAQDSPRPAGGESGHQHHSQPSPSIDGVQATPLRQVARGEGQRPPGRRRHPGQPPASGRRAGAPAPPVAVSPDSWRPGNPAPAGCEGRGAAPPQGKPCRRRYCW</sequence>
<dbReference type="Proteomes" id="UP001066276">
    <property type="component" value="Chromosome 1_2"/>
</dbReference>
<dbReference type="AlphaFoldDB" id="A0AAV7WAU4"/>
<name>A0AAV7WAU4_PLEWA</name>
<evidence type="ECO:0000313" key="2">
    <source>
        <dbReference type="EMBL" id="KAJ1209633.1"/>
    </source>
</evidence>
<comment type="caution">
    <text evidence="2">The sequence shown here is derived from an EMBL/GenBank/DDBJ whole genome shotgun (WGS) entry which is preliminary data.</text>
</comment>